<feature type="region of interest" description="Disordered" evidence="3">
    <location>
        <begin position="184"/>
        <end position="213"/>
    </location>
</feature>
<dbReference type="InterPro" id="IPR046995">
    <property type="entry name" value="RGS10/12/14-like"/>
</dbReference>
<keyword evidence="2" id="KW-0963">Cytoplasm</keyword>
<name>S4RPL4_PETMA</name>
<dbReference type="OMA" id="QIENERP"/>
<dbReference type="GO" id="GO:0005634">
    <property type="term" value="C:nucleus"/>
    <property type="evidence" value="ECO:0007669"/>
    <property type="project" value="TreeGrafter"/>
</dbReference>
<dbReference type="GeneTree" id="ENSGT00940000164407"/>
<proteinExistence type="predicted"/>
<dbReference type="SUPFAM" id="SSF54236">
    <property type="entry name" value="Ubiquitin-like"/>
    <property type="match status" value="2"/>
</dbReference>
<comment type="subcellular location">
    <subcellularLocation>
        <location evidence="1">Cytoplasm</location>
    </subcellularLocation>
</comment>
<dbReference type="HOGENOM" id="CLU_919927_0_0_1"/>
<organism evidence="5">
    <name type="scientific">Petromyzon marinus</name>
    <name type="common">Sea lamprey</name>
    <dbReference type="NCBI Taxonomy" id="7757"/>
    <lineage>
        <taxon>Eukaryota</taxon>
        <taxon>Metazoa</taxon>
        <taxon>Chordata</taxon>
        <taxon>Craniata</taxon>
        <taxon>Vertebrata</taxon>
        <taxon>Cyclostomata</taxon>
        <taxon>Hyperoartia</taxon>
        <taxon>Petromyzontiformes</taxon>
        <taxon>Petromyzontidae</taxon>
        <taxon>Petromyzon</taxon>
    </lineage>
</organism>
<dbReference type="GO" id="GO:0007165">
    <property type="term" value="P:signal transduction"/>
    <property type="evidence" value="ECO:0007669"/>
    <property type="project" value="InterPro"/>
</dbReference>
<dbReference type="SMART" id="SM00455">
    <property type="entry name" value="RBD"/>
    <property type="match status" value="2"/>
</dbReference>
<reference evidence="5" key="1">
    <citation type="submission" date="2025-08" db="UniProtKB">
        <authorList>
            <consortium name="Ensembl"/>
        </authorList>
    </citation>
    <scope>IDENTIFICATION</scope>
</reference>
<evidence type="ECO:0000256" key="1">
    <source>
        <dbReference type="ARBA" id="ARBA00004496"/>
    </source>
</evidence>
<dbReference type="AlphaFoldDB" id="S4RPL4"/>
<sequence>QEKGRVGPLCRVLLPDGSSAVITVSAELSVREALRPLCDKRGLTVVALDVFLVNGDRQLVLEQESLTLANREIRLERRILFRLDLLPITKSVGVKAKPNKAVEDVLHSVVLKYGLKLKDMVAYMHGNTDTLDMSVPVSQLDGKHVVLEAANHSKGVTRTIGTSKINPKQQKHFLRIGMKSLAVCPTSSDTSGQSPAEQDAAAKGKKASQPKVKDSDEWLELLSRAQRRRADDQRGLLRKEDLVLPDFLRVAMGPEPPSCSSSSSTAADRTGQGAPSGSLTPQSQTSGVESQVGQQPFASELSP</sequence>
<dbReference type="InterPro" id="IPR003116">
    <property type="entry name" value="RBD_dom"/>
</dbReference>
<dbReference type="GO" id="GO:0008277">
    <property type="term" value="P:regulation of G protein-coupled receptor signaling pathway"/>
    <property type="evidence" value="ECO:0007669"/>
    <property type="project" value="TreeGrafter"/>
</dbReference>
<feature type="region of interest" description="Disordered" evidence="3">
    <location>
        <begin position="252"/>
        <end position="303"/>
    </location>
</feature>
<reference evidence="5" key="2">
    <citation type="submission" date="2025-09" db="UniProtKB">
        <authorList>
            <consortium name="Ensembl"/>
        </authorList>
    </citation>
    <scope>IDENTIFICATION</scope>
</reference>
<dbReference type="GO" id="GO:0005886">
    <property type="term" value="C:plasma membrane"/>
    <property type="evidence" value="ECO:0007669"/>
    <property type="project" value="TreeGrafter"/>
</dbReference>
<dbReference type="GO" id="GO:0005096">
    <property type="term" value="F:GTPase activator activity"/>
    <property type="evidence" value="ECO:0007669"/>
    <property type="project" value="InterPro"/>
</dbReference>
<evidence type="ECO:0000259" key="4">
    <source>
        <dbReference type="PROSITE" id="PS50898"/>
    </source>
</evidence>
<dbReference type="PROSITE" id="PS50898">
    <property type="entry name" value="RBD"/>
    <property type="match status" value="2"/>
</dbReference>
<dbReference type="InterPro" id="IPR029071">
    <property type="entry name" value="Ubiquitin-like_domsf"/>
</dbReference>
<evidence type="ECO:0000313" key="5">
    <source>
        <dbReference type="Ensembl" id="ENSPMAP00000007150.1"/>
    </source>
</evidence>
<dbReference type="STRING" id="7757.ENSPMAP00000007150"/>
<dbReference type="GO" id="GO:0005737">
    <property type="term" value="C:cytoplasm"/>
    <property type="evidence" value="ECO:0007669"/>
    <property type="project" value="UniProtKB-SubCell"/>
</dbReference>
<feature type="domain" description="RBD" evidence="4">
    <location>
        <begin position="8"/>
        <end position="78"/>
    </location>
</feature>
<feature type="domain" description="RBD" evidence="4">
    <location>
        <begin position="80"/>
        <end position="150"/>
    </location>
</feature>
<feature type="compositionally biased region" description="Polar residues" evidence="3">
    <location>
        <begin position="185"/>
        <end position="196"/>
    </location>
</feature>
<evidence type="ECO:0000256" key="3">
    <source>
        <dbReference type="SAM" id="MobiDB-lite"/>
    </source>
</evidence>
<dbReference type="InterPro" id="IPR003109">
    <property type="entry name" value="GoLoco_motif"/>
</dbReference>
<dbReference type="Pfam" id="PF02196">
    <property type="entry name" value="RBD"/>
    <property type="match status" value="1"/>
</dbReference>
<dbReference type="PANTHER" id="PTHR45945">
    <property type="entry name" value="REGULATOR OF G-PROTEIN SIGNALING LOCO"/>
    <property type="match status" value="1"/>
</dbReference>
<feature type="compositionally biased region" description="Polar residues" evidence="3">
    <location>
        <begin position="273"/>
        <end position="303"/>
    </location>
</feature>
<dbReference type="Gene3D" id="3.10.20.90">
    <property type="entry name" value="Phosphatidylinositol 3-kinase Catalytic Subunit, Chain A, domain 1"/>
    <property type="match status" value="2"/>
</dbReference>
<accession>S4RPL4</accession>
<protein>
    <recommendedName>
        <fullName evidence="4">RBD domain-containing protein</fullName>
    </recommendedName>
</protein>
<dbReference type="PROSITE" id="PS50877">
    <property type="entry name" value="GOLOCO"/>
    <property type="match status" value="1"/>
</dbReference>
<dbReference type="Ensembl" id="ENSPMAT00000007182.1">
    <property type="protein sequence ID" value="ENSPMAP00000007150.1"/>
    <property type="gene ID" value="ENSPMAG00000006488.1"/>
</dbReference>
<dbReference type="PANTHER" id="PTHR45945:SF3">
    <property type="entry name" value="REGULATOR OF G-PROTEIN SIGNALING LOCO"/>
    <property type="match status" value="1"/>
</dbReference>
<evidence type="ECO:0000256" key="2">
    <source>
        <dbReference type="ARBA" id="ARBA00022490"/>
    </source>
</evidence>